<name>A0A6P2BQK3_9ACTN</name>
<proteinExistence type="inferred from homology"/>
<protein>
    <recommendedName>
        <fullName evidence="2">Anti-sigma factor antagonist</fullName>
    </recommendedName>
</protein>
<dbReference type="Pfam" id="PF01740">
    <property type="entry name" value="STAS"/>
    <property type="match status" value="1"/>
</dbReference>
<evidence type="ECO:0000259" key="3">
    <source>
        <dbReference type="PROSITE" id="PS50801"/>
    </source>
</evidence>
<dbReference type="InterPro" id="IPR003658">
    <property type="entry name" value="Anti-sigma_ant"/>
</dbReference>
<sequence>MWYNTGVDLLTTSVATVESDSEPYTLVKLSGEADVTNSDALREVLDAEVAKLPRSLIIDLSGLRFMDSSALHVILRANRAMDRQGGVLALAGPRDPVAKMLRLTAADQLIPVYPSVSEASAG</sequence>
<organism evidence="4 5">
    <name type="scientific">Trebonia kvetii</name>
    <dbReference type="NCBI Taxonomy" id="2480626"/>
    <lineage>
        <taxon>Bacteria</taxon>
        <taxon>Bacillati</taxon>
        <taxon>Actinomycetota</taxon>
        <taxon>Actinomycetes</taxon>
        <taxon>Streptosporangiales</taxon>
        <taxon>Treboniaceae</taxon>
        <taxon>Trebonia</taxon>
    </lineage>
</organism>
<dbReference type="Gene3D" id="3.30.750.24">
    <property type="entry name" value="STAS domain"/>
    <property type="match status" value="1"/>
</dbReference>
<gene>
    <name evidence="4" type="ORF">EAS64_35800</name>
</gene>
<evidence type="ECO:0000313" key="4">
    <source>
        <dbReference type="EMBL" id="TVZ00721.1"/>
    </source>
</evidence>
<comment type="caution">
    <text evidence="4">The sequence shown here is derived from an EMBL/GenBank/DDBJ whole genome shotgun (WGS) entry which is preliminary data.</text>
</comment>
<comment type="similarity">
    <text evidence="1 2">Belongs to the anti-sigma-factor antagonist family.</text>
</comment>
<evidence type="ECO:0000256" key="2">
    <source>
        <dbReference type="RuleBase" id="RU003749"/>
    </source>
</evidence>
<accession>A0A6P2BQK3</accession>
<dbReference type="NCBIfam" id="TIGR00377">
    <property type="entry name" value="ant_ant_sig"/>
    <property type="match status" value="1"/>
</dbReference>
<dbReference type="PROSITE" id="PS50801">
    <property type="entry name" value="STAS"/>
    <property type="match status" value="1"/>
</dbReference>
<dbReference type="AlphaFoldDB" id="A0A6P2BQK3"/>
<dbReference type="PANTHER" id="PTHR33495:SF2">
    <property type="entry name" value="ANTI-SIGMA FACTOR ANTAGONIST TM_1081-RELATED"/>
    <property type="match status" value="1"/>
</dbReference>
<reference evidence="4 5" key="1">
    <citation type="submission" date="2018-11" db="EMBL/GenBank/DDBJ databases">
        <title>Trebonia kvetii gen.nov., sp.nov., a novel acidophilic actinobacterium, and proposal of the new actinobacterial family Treboniaceae fam. nov.</title>
        <authorList>
            <person name="Rapoport D."/>
            <person name="Sagova-Mareckova M."/>
            <person name="Sedlacek I."/>
            <person name="Provaznik J."/>
            <person name="Kralova S."/>
            <person name="Pavlinic D."/>
            <person name="Benes V."/>
            <person name="Kopecky J."/>
        </authorList>
    </citation>
    <scope>NUCLEOTIDE SEQUENCE [LARGE SCALE GENOMIC DNA]</scope>
    <source>
        <strain evidence="4 5">15Tr583</strain>
    </source>
</reference>
<feature type="domain" description="STAS" evidence="3">
    <location>
        <begin position="26"/>
        <end position="122"/>
    </location>
</feature>
<evidence type="ECO:0000256" key="1">
    <source>
        <dbReference type="ARBA" id="ARBA00009013"/>
    </source>
</evidence>
<dbReference type="RefSeq" id="WP_145860406.1">
    <property type="nucleotide sequence ID" value="NZ_RPFW01000008.1"/>
</dbReference>
<dbReference type="SUPFAM" id="SSF52091">
    <property type="entry name" value="SpoIIaa-like"/>
    <property type="match status" value="1"/>
</dbReference>
<dbReference type="InterPro" id="IPR036513">
    <property type="entry name" value="STAS_dom_sf"/>
</dbReference>
<dbReference type="InterPro" id="IPR002645">
    <property type="entry name" value="STAS_dom"/>
</dbReference>
<dbReference type="OrthoDB" id="3577449at2"/>
<keyword evidence="5" id="KW-1185">Reference proteome</keyword>
<dbReference type="EMBL" id="RPFW01000008">
    <property type="protein sequence ID" value="TVZ00721.1"/>
    <property type="molecule type" value="Genomic_DNA"/>
</dbReference>
<dbReference type="GO" id="GO:0043856">
    <property type="term" value="F:anti-sigma factor antagonist activity"/>
    <property type="evidence" value="ECO:0007669"/>
    <property type="project" value="InterPro"/>
</dbReference>
<dbReference type="PANTHER" id="PTHR33495">
    <property type="entry name" value="ANTI-SIGMA FACTOR ANTAGONIST TM_1081-RELATED-RELATED"/>
    <property type="match status" value="1"/>
</dbReference>
<dbReference type="CDD" id="cd07043">
    <property type="entry name" value="STAS_anti-anti-sigma_factors"/>
    <property type="match status" value="1"/>
</dbReference>
<evidence type="ECO:0000313" key="5">
    <source>
        <dbReference type="Proteomes" id="UP000460272"/>
    </source>
</evidence>
<dbReference type="Proteomes" id="UP000460272">
    <property type="component" value="Unassembled WGS sequence"/>
</dbReference>